<evidence type="ECO:0000256" key="3">
    <source>
        <dbReference type="ARBA" id="ARBA00022679"/>
    </source>
</evidence>
<dbReference type="InterPro" id="IPR054767">
    <property type="entry name" value="Cas10-Cmr2_palm2"/>
</dbReference>
<evidence type="ECO:0000313" key="14">
    <source>
        <dbReference type="EMBL" id="RMB00041.1"/>
    </source>
</evidence>
<keyword evidence="15" id="KW-1185">Reference proteome</keyword>
<evidence type="ECO:0000256" key="8">
    <source>
        <dbReference type="ARBA" id="ARBA00022839"/>
    </source>
</evidence>
<evidence type="ECO:0000256" key="2">
    <source>
        <dbReference type="ARBA" id="ARBA00014333"/>
    </source>
</evidence>
<sequence length="843" mass="98239">MDKNTKYLISLAGFFHDIGKFYQRATHIKTSENQKKEFGYAHAYLSYRAINEELIEGFKAVFSKDEIDKILDGVYHHKPNSEIQYLIQKADWISSSERAKEETIYNVDVLPEDQKKQLVEFAEQNPRLRSIFENLKLNKEVIKSNYFYKISPLNLSKDIFPKSLEEAFIDLNEKTKNEILGDYKEHWQKFKNEFNEKLKNVNLKFSEHPEKIFSLIYHLLYKYLWCIPASTFDKENYTKHYPDISLFDHSRILSAVATVFADSNKDFNKNWEKTKKEKLFLHLKGDISGIQKFIYKVHQGQGGVAKRLRGRSFYIALLPEVLSKYILNQLGYPITNLLYSGGGIFEILIANTEENKEKLKEIEIKINQFLAENFEADLGLAIGKYEYSPEELETNYQKVLERLNENLDNAKKQRFNYLLETGKIFEVLNYKSNQIKENKKKCPSCNTYLIGESKEVCDLCEKFKNIGQILPNTKYLIFSIKKENSKNERAISFDEFGTVYLIENKEDLINFSKDKNVVEILKINDTSLNRYSTGFKFMGKVVPKATTKILPEETGEEEIIYKDQIVSFTLLAEYSEGDSRIGILRMDVDNLGKLFSFGLKGKISISRIATISRMLDLFFAGYLNNICESLTGKVKAKEKDKNFKIDNLFYILYSGGDDVFLIAPWDKAIEVAKLINDKFKEFTCYNPNITISAGYIQVKPKFPIKTAAEIAGESEDIAKEKGKNRISVLGDVITWDELEEIKEQADKLEELIEKQELQRGFIYAVHRLKEQFLKDETQEDKLVFPYKEKPNPMFYPYAQYYIARNIKGDFKEKIAKMLFEEKIMKKLTFLTNYVSLKTRSQKS</sequence>
<keyword evidence="9" id="KW-0067">ATP-binding</keyword>
<dbReference type="GO" id="GO:0051607">
    <property type="term" value="P:defense response to virus"/>
    <property type="evidence" value="ECO:0007669"/>
    <property type="project" value="UniProtKB-KW"/>
</dbReference>
<dbReference type="Gene3D" id="1.10.3210.10">
    <property type="entry name" value="Hypothetical protein af1432"/>
    <property type="match status" value="1"/>
</dbReference>
<dbReference type="AlphaFoldDB" id="A0A3M0BR78"/>
<dbReference type="GO" id="GO:0005524">
    <property type="term" value="F:ATP binding"/>
    <property type="evidence" value="ECO:0007669"/>
    <property type="project" value="UniProtKB-KW"/>
</dbReference>
<evidence type="ECO:0000256" key="6">
    <source>
        <dbReference type="ARBA" id="ARBA00022759"/>
    </source>
</evidence>
<keyword evidence="8" id="KW-0269">Exonuclease</keyword>
<reference evidence="14 15" key="1">
    <citation type="submission" date="2018-10" db="EMBL/GenBank/DDBJ databases">
        <title>Genomic Encyclopedia of Archaeal and Bacterial Type Strains, Phase II (KMG-II): from individual species to whole genera.</title>
        <authorList>
            <person name="Goeker M."/>
        </authorList>
    </citation>
    <scope>NUCLEOTIDE SEQUENCE [LARGE SCALE GENOMIC DNA]</scope>
    <source>
        <strain evidence="14 15">VM1</strain>
    </source>
</reference>
<protein>
    <recommendedName>
        <fullName evidence="2">CRISPR system single-strand-specific deoxyribonuclease Cas10/Csm1 (subtype III-A)</fullName>
    </recommendedName>
    <alternativeName>
        <fullName evidence="11">Cyclic oligoadenylate synthase</fullName>
    </alternativeName>
</protein>
<dbReference type="SUPFAM" id="SSF109604">
    <property type="entry name" value="HD-domain/PDEase-like"/>
    <property type="match status" value="1"/>
</dbReference>
<keyword evidence="4" id="KW-0540">Nuclease</keyword>
<feature type="domain" description="GGDEF" evidence="13">
    <location>
        <begin position="579"/>
        <end position="731"/>
    </location>
</feature>
<keyword evidence="12" id="KW-0175">Coiled coil</keyword>
<dbReference type="PANTHER" id="PTHR36528">
    <property type="entry name" value="CRISPR SYSTEM SINGLE-STRAND-SPECIFIC DEOXYRIBONUCLEASE CAS10/CSM1 (SUBTYPE III-A)"/>
    <property type="match status" value="1"/>
</dbReference>
<comment type="caution">
    <text evidence="14">The sequence shown here is derived from an EMBL/GenBank/DDBJ whole genome shotgun (WGS) entry which is preliminary data.</text>
</comment>
<dbReference type="InterPro" id="IPR041062">
    <property type="entry name" value="Csm1_B"/>
</dbReference>
<dbReference type="EMBL" id="REFO01000006">
    <property type="protein sequence ID" value="RMB00041.1"/>
    <property type="molecule type" value="Genomic_DNA"/>
</dbReference>
<evidence type="ECO:0000256" key="1">
    <source>
        <dbReference type="ARBA" id="ARBA00005700"/>
    </source>
</evidence>
<evidence type="ECO:0000256" key="11">
    <source>
        <dbReference type="ARBA" id="ARBA00032922"/>
    </source>
</evidence>
<keyword evidence="10" id="KW-0051">Antiviral defense</keyword>
<evidence type="ECO:0000256" key="5">
    <source>
        <dbReference type="ARBA" id="ARBA00022741"/>
    </source>
</evidence>
<keyword evidence="5" id="KW-0547">Nucleotide-binding</keyword>
<evidence type="ECO:0000256" key="12">
    <source>
        <dbReference type="SAM" id="Coils"/>
    </source>
</evidence>
<dbReference type="GO" id="GO:0004519">
    <property type="term" value="F:endonuclease activity"/>
    <property type="evidence" value="ECO:0007669"/>
    <property type="project" value="UniProtKB-KW"/>
</dbReference>
<dbReference type="RefSeq" id="WP_121922248.1">
    <property type="nucleotide sequence ID" value="NZ_REFO01000006.1"/>
</dbReference>
<dbReference type="InterPro" id="IPR013408">
    <property type="entry name" value="Cas10/Csm1"/>
</dbReference>
<keyword evidence="6" id="KW-0255">Endonuclease</keyword>
<dbReference type="GO" id="GO:0004527">
    <property type="term" value="F:exonuclease activity"/>
    <property type="evidence" value="ECO:0007669"/>
    <property type="project" value="UniProtKB-KW"/>
</dbReference>
<dbReference type="GO" id="GO:0016740">
    <property type="term" value="F:transferase activity"/>
    <property type="evidence" value="ECO:0007669"/>
    <property type="project" value="UniProtKB-KW"/>
</dbReference>
<name>A0A3M0BR78_9AQUI</name>
<feature type="coiled-coil region" evidence="12">
    <location>
        <begin position="352"/>
        <end position="420"/>
    </location>
</feature>
<gene>
    <name evidence="14" type="ORF">CLV39_0067</name>
</gene>
<evidence type="ECO:0000256" key="10">
    <source>
        <dbReference type="ARBA" id="ARBA00023118"/>
    </source>
</evidence>
<comment type="similarity">
    <text evidence="1">Belongs to the CRISPR-associated Cas10/Csm1 family.</text>
</comment>
<dbReference type="PROSITE" id="PS50887">
    <property type="entry name" value="GGDEF"/>
    <property type="match status" value="1"/>
</dbReference>
<dbReference type="InterPro" id="IPR043128">
    <property type="entry name" value="Rev_trsase/Diguanyl_cyclase"/>
</dbReference>
<keyword evidence="3" id="KW-0808">Transferase</keyword>
<keyword evidence="7" id="KW-0378">Hydrolase</keyword>
<evidence type="ECO:0000259" key="13">
    <source>
        <dbReference type="PROSITE" id="PS50887"/>
    </source>
</evidence>
<dbReference type="PANTHER" id="PTHR36528:SF1">
    <property type="entry name" value="CRISPR SYSTEM SINGLE-STRAND-SPECIFIC DEOXYRIBONUCLEASE CAS10_CSM1 (SUBTYPE III-A)"/>
    <property type="match status" value="1"/>
</dbReference>
<dbReference type="InterPro" id="IPR000160">
    <property type="entry name" value="GGDEF_dom"/>
</dbReference>
<proteinExistence type="inferred from homology"/>
<accession>A0A3M0BR78</accession>
<evidence type="ECO:0000256" key="7">
    <source>
        <dbReference type="ARBA" id="ARBA00022801"/>
    </source>
</evidence>
<evidence type="ECO:0000256" key="4">
    <source>
        <dbReference type="ARBA" id="ARBA00022722"/>
    </source>
</evidence>
<dbReference type="InterPro" id="IPR052117">
    <property type="entry name" value="Cas10/Csm1_subtype-III-A"/>
</dbReference>
<evidence type="ECO:0000313" key="15">
    <source>
        <dbReference type="Proteomes" id="UP000280842"/>
    </source>
</evidence>
<evidence type="ECO:0000256" key="9">
    <source>
        <dbReference type="ARBA" id="ARBA00022840"/>
    </source>
</evidence>
<dbReference type="Gene3D" id="3.30.70.270">
    <property type="match status" value="1"/>
</dbReference>
<dbReference type="NCBIfam" id="TIGR02578">
    <property type="entry name" value="cas_TM1811_Csm1"/>
    <property type="match status" value="1"/>
</dbReference>
<organism evidence="14 15">
    <name type="scientific">Hydrogenothermus marinus</name>
    <dbReference type="NCBI Taxonomy" id="133270"/>
    <lineage>
        <taxon>Bacteria</taxon>
        <taxon>Pseudomonadati</taxon>
        <taxon>Aquificota</taxon>
        <taxon>Aquificia</taxon>
        <taxon>Aquificales</taxon>
        <taxon>Hydrogenothermaceae</taxon>
        <taxon>Hydrogenothermus</taxon>
    </lineage>
</organism>
<dbReference type="Pfam" id="PF22335">
    <property type="entry name" value="Cas10-Cmr2_palm2"/>
    <property type="match status" value="1"/>
</dbReference>
<dbReference type="Pfam" id="PF18211">
    <property type="entry name" value="Csm1_B"/>
    <property type="match status" value="1"/>
</dbReference>
<dbReference type="Proteomes" id="UP000280842">
    <property type="component" value="Unassembled WGS sequence"/>
</dbReference>
<dbReference type="OrthoDB" id="9768769at2"/>